<dbReference type="Pfam" id="PF03731">
    <property type="entry name" value="Ku_N"/>
    <property type="match status" value="1"/>
</dbReference>
<keyword evidence="9" id="KW-0234">DNA repair</keyword>
<keyword evidence="6" id="KW-0067">ATP-binding</keyword>
<dbReference type="Pfam" id="PF02735">
    <property type="entry name" value="Ku"/>
    <property type="match status" value="1"/>
</dbReference>
<dbReference type="InterPro" id="IPR036465">
    <property type="entry name" value="vWFA_dom_sf"/>
</dbReference>
<keyword evidence="14" id="KW-0808">Transferase</keyword>
<evidence type="ECO:0000259" key="12">
    <source>
        <dbReference type="Pfam" id="PF02735"/>
    </source>
</evidence>
<dbReference type="GO" id="GO:0016787">
    <property type="term" value="F:hydrolase activity"/>
    <property type="evidence" value="ECO:0007669"/>
    <property type="project" value="UniProtKB-KW"/>
</dbReference>
<keyword evidence="10" id="KW-0539">Nucleus</keyword>
<dbReference type="Gene3D" id="3.40.50.410">
    <property type="entry name" value="von Willebrand factor, type A domain"/>
    <property type="match status" value="1"/>
</dbReference>
<feature type="region of interest" description="Disordered" evidence="11">
    <location>
        <begin position="314"/>
        <end position="348"/>
    </location>
</feature>
<feature type="compositionally biased region" description="Basic and acidic residues" evidence="11">
    <location>
        <begin position="336"/>
        <end position="348"/>
    </location>
</feature>
<organism evidence="14">
    <name type="scientific">Panstrongylus megistus</name>
    <dbReference type="NCBI Taxonomy" id="65343"/>
    <lineage>
        <taxon>Eukaryota</taxon>
        <taxon>Metazoa</taxon>
        <taxon>Ecdysozoa</taxon>
        <taxon>Arthropoda</taxon>
        <taxon>Hexapoda</taxon>
        <taxon>Insecta</taxon>
        <taxon>Pterygota</taxon>
        <taxon>Neoptera</taxon>
        <taxon>Paraneoptera</taxon>
        <taxon>Hemiptera</taxon>
        <taxon>Heteroptera</taxon>
        <taxon>Panheteroptera</taxon>
        <taxon>Cimicomorpha</taxon>
        <taxon>Reduviidae</taxon>
        <taxon>Triatominae</taxon>
        <taxon>Panstrongylus</taxon>
    </lineage>
</organism>
<dbReference type="SUPFAM" id="SSF53300">
    <property type="entry name" value="vWA-like"/>
    <property type="match status" value="1"/>
</dbReference>
<protein>
    <submittedName>
        <fullName evidence="14">Putative dna-binding subunit of a dna-dependent protein kinase ku70 autoantigen</fullName>
    </submittedName>
</protein>
<keyword evidence="5" id="KW-0347">Helicase</keyword>
<keyword evidence="4" id="KW-0378">Hydrolase</keyword>
<dbReference type="GO" id="GO:0042162">
    <property type="term" value="F:telomeric DNA binding"/>
    <property type="evidence" value="ECO:0007669"/>
    <property type="project" value="InterPro"/>
</dbReference>
<evidence type="ECO:0000256" key="1">
    <source>
        <dbReference type="ARBA" id="ARBA00004123"/>
    </source>
</evidence>
<dbReference type="GO" id="GO:0003690">
    <property type="term" value="F:double-stranded DNA binding"/>
    <property type="evidence" value="ECO:0007669"/>
    <property type="project" value="TreeGrafter"/>
</dbReference>
<dbReference type="InterPro" id="IPR016194">
    <property type="entry name" value="SPOC-like_C_dom_sf"/>
</dbReference>
<feature type="compositionally biased region" description="Polar residues" evidence="11">
    <location>
        <begin position="314"/>
        <end position="335"/>
    </location>
</feature>
<dbReference type="InterPro" id="IPR006165">
    <property type="entry name" value="Ku70"/>
</dbReference>
<sequence length="647" mass="73589">DDIDEEEDSAWVNQISGRNCVVFLIDSRTEMYSKKKGSSYLMQSMICCRDAMLDIARKQRGDMVAVLLYGTKISEGKYAPDNVAILQDLTVPSISVIKNFMEIIKDDCNQLRDKYGDVKGADLTRAINYCQIVIHLSKKKLYMKNIVMMTCDDNPCGDNEVAEFRARKQATELFQHQIEFDVISFGEQFDSSKLFKELVLTSRGELMKDWENKDPILKIEDLRDQIEKLTQKYTRRLSFLRIGSDESRVILQISLFKLFTEPRKFLTTVKTESPRKNLDNKSNQNDALMNDEDDDLFLQEEVLAAVRQYDNIQSTSGQQQLPTSVNATDKINTPNRSEESGKAEPSKDDTLYPLIGEKYINISKAELKKRTMPIKLNMRRGFQLIGFVQTFEIPLFLSIGEPYFVLPYGRDKNNRIAFSHLLCKCRDRGVSMLGWFCLTKSSPIALTFLHPMNRSTDGKGHPEGFLLVKIPFADDLFNVDEEECKINHEPSEQQLNAAKQIVSKITLPYVMDMFNDSEFNARTAMIEALAMEYDNVPETEDNTDIDLEDIGTMLGDLSGIFTGSEDPEESVTKAGTKRPSTSTDRRDDSKQRKPADIIAMIQNGQANKLTVAELRDVLKAEGIKSLSSLNKSRLVDIATRRFCSNSQ</sequence>
<evidence type="ECO:0000259" key="13">
    <source>
        <dbReference type="Pfam" id="PF03731"/>
    </source>
</evidence>
<dbReference type="GO" id="GO:0043564">
    <property type="term" value="C:Ku70:Ku80 complex"/>
    <property type="evidence" value="ECO:0007669"/>
    <property type="project" value="InterPro"/>
</dbReference>
<dbReference type="GO" id="GO:0003684">
    <property type="term" value="F:damaged DNA binding"/>
    <property type="evidence" value="ECO:0007669"/>
    <property type="project" value="InterPro"/>
</dbReference>
<dbReference type="GO" id="GO:0005524">
    <property type="term" value="F:ATP binding"/>
    <property type="evidence" value="ECO:0007669"/>
    <property type="project" value="UniProtKB-KW"/>
</dbReference>
<dbReference type="InterPro" id="IPR005161">
    <property type="entry name" value="Ku_N"/>
</dbReference>
<reference evidence="14" key="1">
    <citation type="journal article" date="2015" name="J. Med. Entomol.">
        <title>A Deep Insight Into the Sialotranscriptome of the Chagas Disease Vector, Panstrongylus megistus (Hemiptera: Heteroptera).</title>
        <authorList>
            <person name="Ribeiro J.M."/>
            <person name="Schwarz A."/>
            <person name="Francischetti I.M."/>
        </authorList>
    </citation>
    <scope>NUCLEOTIDE SEQUENCE</scope>
    <source>
        <tissue evidence="14">Salivary glands</tissue>
    </source>
</reference>
<accession>A0A069DW87</accession>
<feature type="domain" description="Ku" evidence="12">
    <location>
        <begin position="328"/>
        <end position="496"/>
    </location>
</feature>
<keyword evidence="8" id="KW-0233">DNA recombination</keyword>
<evidence type="ECO:0000256" key="5">
    <source>
        <dbReference type="ARBA" id="ARBA00022806"/>
    </source>
</evidence>
<comment type="subcellular location">
    <subcellularLocation>
        <location evidence="1">Nucleus</location>
    </subcellularLocation>
</comment>
<proteinExistence type="evidence at transcript level"/>
<dbReference type="PIRSF" id="PIRSF003033">
    <property type="entry name" value="Ku70"/>
    <property type="match status" value="1"/>
</dbReference>
<dbReference type="EMBL" id="GBGD01000783">
    <property type="protein sequence ID" value="JAC88106.1"/>
    <property type="molecule type" value="mRNA"/>
</dbReference>
<evidence type="ECO:0000256" key="6">
    <source>
        <dbReference type="ARBA" id="ARBA00022840"/>
    </source>
</evidence>
<dbReference type="Gene3D" id="1.10.1600.10">
    <property type="match status" value="1"/>
</dbReference>
<dbReference type="Gene3D" id="1.10.720.30">
    <property type="entry name" value="SAP domain"/>
    <property type="match status" value="1"/>
</dbReference>
<feature type="compositionally biased region" description="Basic and acidic residues" evidence="11">
    <location>
        <begin position="583"/>
        <end position="593"/>
    </location>
</feature>
<feature type="non-terminal residue" evidence="14">
    <location>
        <position position="1"/>
    </location>
</feature>
<evidence type="ECO:0000256" key="3">
    <source>
        <dbReference type="ARBA" id="ARBA00022763"/>
    </source>
</evidence>
<dbReference type="CDD" id="cd00594">
    <property type="entry name" value="KU"/>
    <property type="match status" value="1"/>
</dbReference>
<dbReference type="PANTHER" id="PTHR12604">
    <property type="entry name" value="KU AUTOANTIGEN DNA HELICASE"/>
    <property type="match status" value="1"/>
</dbReference>
<evidence type="ECO:0000313" key="14">
    <source>
        <dbReference type="EMBL" id="JAC88106.1"/>
    </source>
</evidence>
<dbReference type="GO" id="GO:0006303">
    <property type="term" value="P:double-strand break repair via nonhomologous end joining"/>
    <property type="evidence" value="ECO:0007669"/>
    <property type="project" value="InterPro"/>
</dbReference>
<dbReference type="GO" id="GO:0016301">
    <property type="term" value="F:kinase activity"/>
    <property type="evidence" value="ECO:0007669"/>
    <property type="project" value="UniProtKB-KW"/>
</dbReference>
<evidence type="ECO:0000256" key="8">
    <source>
        <dbReference type="ARBA" id="ARBA00023172"/>
    </source>
</evidence>
<dbReference type="InterPro" id="IPR006164">
    <property type="entry name" value="DNA_bd_Ku70/Ku80"/>
</dbReference>
<keyword evidence="7 14" id="KW-0238">DNA-binding</keyword>
<name>A0A069DW87_9HEMI</name>
<keyword evidence="14" id="KW-0418">Kinase</keyword>
<evidence type="ECO:0000256" key="7">
    <source>
        <dbReference type="ARBA" id="ARBA00023125"/>
    </source>
</evidence>
<dbReference type="GO" id="GO:0004386">
    <property type="term" value="F:helicase activity"/>
    <property type="evidence" value="ECO:0007669"/>
    <property type="project" value="UniProtKB-KW"/>
</dbReference>
<dbReference type="Gene3D" id="2.40.290.10">
    <property type="match status" value="1"/>
</dbReference>
<feature type="region of interest" description="Disordered" evidence="11">
    <location>
        <begin position="561"/>
        <end position="593"/>
    </location>
</feature>
<keyword evidence="2" id="KW-0547">Nucleotide-binding</keyword>
<dbReference type="InterPro" id="IPR036361">
    <property type="entry name" value="SAP_dom_sf"/>
</dbReference>
<evidence type="ECO:0000256" key="10">
    <source>
        <dbReference type="ARBA" id="ARBA00023242"/>
    </source>
</evidence>
<evidence type="ECO:0000256" key="11">
    <source>
        <dbReference type="SAM" id="MobiDB-lite"/>
    </source>
</evidence>
<dbReference type="AlphaFoldDB" id="A0A069DW87"/>
<dbReference type="PANTHER" id="PTHR12604:SF2">
    <property type="entry name" value="X-RAY REPAIR CROSS-COMPLEMENTING PROTEIN 6"/>
    <property type="match status" value="1"/>
</dbReference>
<dbReference type="GO" id="GO:0000723">
    <property type="term" value="P:telomere maintenance"/>
    <property type="evidence" value="ECO:0007669"/>
    <property type="project" value="InterPro"/>
</dbReference>
<keyword evidence="3" id="KW-0227">DNA damage</keyword>
<evidence type="ECO:0000256" key="4">
    <source>
        <dbReference type="ARBA" id="ARBA00022801"/>
    </source>
</evidence>
<dbReference type="GO" id="GO:0006310">
    <property type="term" value="P:DNA recombination"/>
    <property type="evidence" value="ECO:0007669"/>
    <property type="project" value="UniProtKB-KW"/>
</dbReference>
<evidence type="ECO:0000256" key="9">
    <source>
        <dbReference type="ARBA" id="ARBA00023204"/>
    </source>
</evidence>
<dbReference type="SUPFAM" id="SSF100939">
    <property type="entry name" value="SPOC domain-like"/>
    <property type="match status" value="1"/>
</dbReference>
<evidence type="ECO:0000256" key="2">
    <source>
        <dbReference type="ARBA" id="ARBA00022741"/>
    </source>
</evidence>
<feature type="domain" description="Ku70/Ku80 N-terminal alpha/beta" evidence="13">
    <location>
        <begin position="20"/>
        <end position="206"/>
    </location>
</feature>